<reference evidence="4" key="1">
    <citation type="submission" date="2020-08" db="EMBL/GenBank/DDBJ databases">
        <title>Genome public.</title>
        <authorList>
            <person name="Liu C."/>
            <person name="Sun Q."/>
        </authorList>
    </citation>
    <scope>NUCLEOTIDE SEQUENCE</scope>
    <source>
        <strain evidence="4">NSJ-15</strain>
    </source>
</reference>
<feature type="chain" id="PRO_5035309321" description="Lipoprotein" evidence="3">
    <location>
        <begin position="27"/>
        <end position="269"/>
    </location>
</feature>
<dbReference type="RefSeq" id="WP_093988915.1">
    <property type="nucleotide sequence ID" value="NZ_FYDD01000003.1"/>
</dbReference>
<feature type="coiled-coil region" evidence="1">
    <location>
        <begin position="40"/>
        <end position="98"/>
    </location>
</feature>
<accession>A0A8J6TQI4</accession>
<dbReference type="AlphaFoldDB" id="A0A8J6TQI4"/>
<dbReference type="EMBL" id="JACRTL010000004">
    <property type="protein sequence ID" value="MBC8611229.1"/>
    <property type="molecule type" value="Genomic_DNA"/>
</dbReference>
<proteinExistence type="predicted"/>
<evidence type="ECO:0000256" key="3">
    <source>
        <dbReference type="SAM" id="SignalP"/>
    </source>
</evidence>
<evidence type="ECO:0008006" key="6">
    <source>
        <dbReference type="Google" id="ProtNLM"/>
    </source>
</evidence>
<evidence type="ECO:0000313" key="5">
    <source>
        <dbReference type="Proteomes" id="UP000632659"/>
    </source>
</evidence>
<keyword evidence="1" id="KW-0175">Coiled coil</keyword>
<gene>
    <name evidence="4" type="ORF">H8702_08885</name>
</gene>
<feature type="region of interest" description="Disordered" evidence="2">
    <location>
        <begin position="168"/>
        <end position="231"/>
    </location>
</feature>
<dbReference type="Proteomes" id="UP000632659">
    <property type="component" value="Unassembled WGS sequence"/>
</dbReference>
<comment type="caution">
    <text evidence="4">The sequence shown here is derived from an EMBL/GenBank/DDBJ whole genome shotgun (WGS) entry which is preliminary data.</text>
</comment>
<dbReference type="OrthoDB" id="1816075at2"/>
<organism evidence="4 5">
    <name type="scientific">Massiliimalia timonensis</name>
    <dbReference type="NCBI Taxonomy" id="1987501"/>
    <lineage>
        <taxon>Bacteria</taxon>
        <taxon>Bacillati</taxon>
        <taxon>Bacillota</taxon>
        <taxon>Clostridia</taxon>
        <taxon>Eubacteriales</taxon>
        <taxon>Oscillospiraceae</taxon>
        <taxon>Massiliimalia</taxon>
    </lineage>
</organism>
<dbReference type="PROSITE" id="PS51257">
    <property type="entry name" value="PROKAR_LIPOPROTEIN"/>
    <property type="match status" value="1"/>
</dbReference>
<evidence type="ECO:0000256" key="1">
    <source>
        <dbReference type="SAM" id="Coils"/>
    </source>
</evidence>
<keyword evidence="5" id="KW-1185">Reference proteome</keyword>
<evidence type="ECO:0000256" key="2">
    <source>
        <dbReference type="SAM" id="MobiDB-lite"/>
    </source>
</evidence>
<sequence length="269" mass="28850">MKNKILSFLFSAIILLSIAGCGSEGASPVSNPTESSTLSASELSAEISEAERIMELINNIGTVSLDSKEAIESARSQYDNSSEQVQSLVQNLDSLVEAEKKYSELVILEENKTKAKEIEESITSIGSVSLDSKDSIAAAREKYDAAPDEIKEIVSNYEDLTKAETTYQSLKENQSKKQTASKSTSDSSKKSSSKSSSSSSSGKKESSKSNSSSSSSKKESNKSNSKTVYITKTGKRYHYNGNCNGGTYIKSTLSEAKARGLTPCKKCVG</sequence>
<evidence type="ECO:0000313" key="4">
    <source>
        <dbReference type="EMBL" id="MBC8611229.1"/>
    </source>
</evidence>
<feature type="signal peptide" evidence="3">
    <location>
        <begin position="1"/>
        <end position="26"/>
    </location>
</feature>
<keyword evidence="3" id="KW-0732">Signal</keyword>
<feature type="compositionally biased region" description="Low complexity" evidence="2">
    <location>
        <begin position="176"/>
        <end position="186"/>
    </location>
</feature>
<name>A0A8J6TQI4_9FIRM</name>
<protein>
    <recommendedName>
        <fullName evidence="6">Lipoprotein</fullName>
    </recommendedName>
</protein>